<dbReference type="Proteomes" id="UP000324629">
    <property type="component" value="Unassembled WGS sequence"/>
</dbReference>
<feature type="non-terminal residue" evidence="2">
    <location>
        <position position="1"/>
    </location>
</feature>
<organism evidence="2 3">
    <name type="scientific">Paragonimus westermani</name>
    <dbReference type="NCBI Taxonomy" id="34504"/>
    <lineage>
        <taxon>Eukaryota</taxon>
        <taxon>Metazoa</taxon>
        <taxon>Spiralia</taxon>
        <taxon>Lophotrochozoa</taxon>
        <taxon>Platyhelminthes</taxon>
        <taxon>Trematoda</taxon>
        <taxon>Digenea</taxon>
        <taxon>Plagiorchiida</taxon>
        <taxon>Troglotremata</taxon>
        <taxon>Troglotrematidae</taxon>
        <taxon>Paragonimus</taxon>
    </lineage>
</organism>
<name>A0A5J4NKK0_9TREM</name>
<dbReference type="AlphaFoldDB" id="A0A5J4NKK0"/>
<protein>
    <submittedName>
        <fullName evidence="2">Uncharacterized protein</fullName>
    </submittedName>
</protein>
<feature type="compositionally biased region" description="Gly residues" evidence="1">
    <location>
        <begin position="364"/>
        <end position="376"/>
    </location>
</feature>
<evidence type="ECO:0000313" key="2">
    <source>
        <dbReference type="EMBL" id="KAA3676105.1"/>
    </source>
</evidence>
<dbReference type="PANTHER" id="PTHR14540:SF2">
    <property type="entry name" value="INTEGRATOR COMPLEX SUBUNIT 15"/>
    <property type="match status" value="1"/>
</dbReference>
<evidence type="ECO:0000256" key="1">
    <source>
        <dbReference type="SAM" id="MobiDB-lite"/>
    </source>
</evidence>
<dbReference type="EMBL" id="QNGE01002147">
    <property type="protein sequence ID" value="KAA3676105.1"/>
    <property type="molecule type" value="Genomic_DNA"/>
</dbReference>
<sequence length="483" mass="53359">QLRGVKPLNSVMAVSERCRTSLKMLEVGFRDEHAISELSPMTSCSDILLLVNGKKPSLLEEVELLDTLATYLAVKGEEDSKTRIFYELFPVDKEVPEYNLRFLIKLCSLALCIGLYSILELAAVWLKIRVSQTYASTVHSLNHQNALAVYQLVCTFIMGLNSDMLTIPGLPGTSGHLSETSDVENESHFEHPLIGLPCNSPAFTDAYLSGMTLAFGHPPTLISALQPAHSLKSLGPPPQPLIHCIAEWLHSSRIHSKPHHTSSSAHPATWTALDWPALLRMCKNSFSNYSVAEHALASCPPLPICLAWWTVFGPLQCQAMKHLAHSKDSKPVSDDFAGLHYELLQCLMETGSLTTSSGTHRHVGGAGSSGASGSGGSVSTTTFTNWFLPCFRKLEHTKEFHCLELLVRHTLERCSLGTNIPSWSFDEVELDDKKLVMIRVAEFLQIAWASGRIRNLSSDDFSKLLSPLTGCRLLDLLRARFKR</sequence>
<comment type="caution">
    <text evidence="2">The sequence shown here is derived from an EMBL/GenBank/DDBJ whole genome shotgun (WGS) entry which is preliminary data.</text>
</comment>
<reference evidence="2 3" key="1">
    <citation type="journal article" date="2019" name="Gigascience">
        <title>Whole-genome sequence of the oriental lung fluke Paragonimus westermani.</title>
        <authorList>
            <person name="Oey H."/>
            <person name="Zakrzewski M."/>
            <person name="Narain K."/>
            <person name="Devi K.R."/>
            <person name="Agatsuma T."/>
            <person name="Nawaratna S."/>
            <person name="Gobert G.N."/>
            <person name="Jones M.K."/>
            <person name="Ragan M.A."/>
            <person name="McManus D.P."/>
            <person name="Krause L."/>
        </authorList>
    </citation>
    <scope>NUCLEOTIDE SEQUENCE [LARGE SCALE GENOMIC DNA]</scope>
    <source>
        <strain evidence="2 3">IND2009</strain>
    </source>
</reference>
<dbReference type="PANTHER" id="PTHR14540">
    <property type="entry name" value="INTEGRATOR COMPLEX SUBUNIT 15"/>
    <property type="match status" value="1"/>
</dbReference>
<feature type="region of interest" description="Disordered" evidence="1">
    <location>
        <begin position="358"/>
        <end position="377"/>
    </location>
</feature>
<keyword evidence="3" id="KW-1185">Reference proteome</keyword>
<dbReference type="InterPro" id="IPR027844">
    <property type="entry name" value="INTS15"/>
</dbReference>
<proteinExistence type="predicted"/>
<accession>A0A5J4NKK0</accession>
<gene>
    <name evidence="2" type="ORF">DEA37_0006442</name>
</gene>
<evidence type="ECO:0000313" key="3">
    <source>
        <dbReference type="Proteomes" id="UP000324629"/>
    </source>
</evidence>
<dbReference type="Pfam" id="PF14964">
    <property type="entry name" value="INTS15"/>
    <property type="match status" value="1"/>
</dbReference>